<dbReference type="STRING" id="1451189.CFAL_07790"/>
<evidence type="ECO:0000256" key="1">
    <source>
        <dbReference type="ARBA" id="ARBA00006484"/>
    </source>
</evidence>
<dbReference type="InterPro" id="IPR002347">
    <property type="entry name" value="SDR_fam"/>
</dbReference>
<keyword evidence="2" id="KW-0560">Oxidoreductase</keyword>
<dbReference type="SUPFAM" id="SSF51735">
    <property type="entry name" value="NAD(P)-binding Rossmann-fold domains"/>
    <property type="match status" value="1"/>
</dbReference>
<dbReference type="PANTHER" id="PTHR43639">
    <property type="entry name" value="OXIDOREDUCTASE, SHORT-CHAIN DEHYDROGENASE/REDUCTASE FAMILY (AFU_ORTHOLOGUE AFUA_5G02870)"/>
    <property type="match status" value="1"/>
</dbReference>
<dbReference type="OrthoDB" id="3542748at2"/>
<dbReference type="NCBIfam" id="NF005559">
    <property type="entry name" value="PRK07231.1"/>
    <property type="match status" value="1"/>
</dbReference>
<gene>
    <name evidence="3" type="ORF">D3M95_09430</name>
</gene>
<dbReference type="Gene3D" id="3.40.50.720">
    <property type="entry name" value="NAD(P)-binding Rossmann-like Domain"/>
    <property type="match status" value="1"/>
</dbReference>
<evidence type="ECO:0000256" key="2">
    <source>
        <dbReference type="ARBA" id="ARBA00023002"/>
    </source>
</evidence>
<dbReference type="PRINTS" id="PR00080">
    <property type="entry name" value="SDRFAMILY"/>
</dbReference>
<organism evidence="3 4">
    <name type="scientific">Corynebacterium falsenii</name>
    <dbReference type="NCBI Taxonomy" id="108486"/>
    <lineage>
        <taxon>Bacteria</taxon>
        <taxon>Bacillati</taxon>
        <taxon>Actinomycetota</taxon>
        <taxon>Actinomycetes</taxon>
        <taxon>Mycobacteriales</taxon>
        <taxon>Corynebacteriaceae</taxon>
        <taxon>Corynebacterium</taxon>
    </lineage>
</organism>
<dbReference type="RefSeq" id="WP_119665167.1">
    <property type="nucleotide sequence ID" value="NZ_JAQPSN010000009.1"/>
</dbReference>
<comment type="similarity">
    <text evidence="1">Belongs to the short-chain dehydrogenases/reductases (SDR) family.</text>
</comment>
<proteinExistence type="inferred from homology"/>
<dbReference type="FunFam" id="3.40.50.720:FF:000084">
    <property type="entry name" value="Short-chain dehydrogenase reductase"/>
    <property type="match status" value="1"/>
</dbReference>
<dbReference type="CDD" id="cd05233">
    <property type="entry name" value="SDR_c"/>
    <property type="match status" value="1"/>
</dbReference>
<dbReference type="PRINTS" id="PR00081">
    <property type="entry name" value="GDHRDH"/>
</dbReference>
<accession>A0A418Q590</accession>
<reference evidence="3 4" key="1">
    <citation type="submission" date="2018-09" db="EMBL/GenBank/DDBJ databases">
        <title>Optimization and identification of Corynebacterium falsenii FN1-14 from fish paste.</title>
        <authorList>
            <person name="Daroonpunt R."/>
            <person name="Tanasupawat S."/>
        </authorList>
    </citation>
    <scope>NUCLEOTIDE SEQUENCE [LARGE SCALE GENOMIC DNA]</scope>
    <source>
        <strain evidence="3 4">FN1-14</strain>
    </source>
</reference>
<dbReference type="PANTHER" id="PTHR43639:SF1">
    <property type="entry name" value="SHORT-CHAIN DEHYDROGENASE_REDUCTASE FAMILY PROTEIN"/>
    <property type="match status" value="1"/>
</dbReference>
<keyword evidence="4" id="KW-1185">Reference proteome</keyword>
<dbReference type="AlphaFoldDB" id="A0A418Q590"/>
<dbReference type="Pfam" id="PF13561">
    <property type="entry name" value="adh_short_C2"/>
    <property type="match status" value="1"/>
</dbReference>
<dbReference type="Proteomes" id="UP000285278">
    <property type="component" value="Unassembled WGS sequence"/>
</dbReference>
<sequence length="248" mass="25692">MSNDTKVVAVTGAGDGIGRAIAERLGKDGYTVIVSDISEEKGNETVQIIKDAGGTADFVFVDAGKLEDNENLVKFALDKYGRLDAAVNNAGLGAPPAPLAKIDTAAFDRAMSVTLRGTFFGMHAQLDHFAEVGKGNIVNIISIGGLQATKNLSPYIAAKHGVVGLTETAALDYAEQGIRINGVAPGPIKTAALATLPEKMLKEQEDLVPLHRLGDPAEIAAAVSWLLSDEASFVTGVVLPVDGGAVLS</sequence>
<evidence type="ECO:0000313" key="4">
    <source>
        <dbReference type="Proteomes" id="UP000285278"/>
    </source>
</evidence>
<name>A0A418Q590_9CORY</name>
<protein>
    <submittedName>
        <fullName evidence="3">SDR family oxidoreductase</fullName>
    </submittedName>
</protein>
<dbReference type="InterPro" id="IPR036291">
    <property type="entry name" value="NAD(P)-bd_dom_sf"/>
</dbReference>
<dbReference type="GO" id="GO:0016491">
    <property type="term" value="F:oxidoreductase activity"/>
    <property type="evidence" value="ECO:0007669"/>
    <property type="project" value="UniProtKB-KW"/>
</dbReference>
<comment type="caution">
    <text evidence="3">The sequence shown here is derived from an EMBL/GenBank/DDBJ whole genome shotgun (WGS) entry which is preliminary data.</text>
</comment>
<dbReference type="EMBL" id="QXJK01000012">
    <property type="protein sequence ID" value="RIX33732.1"/>
    <property type="molecule type" value="Genomic_DNA"/>
</dbReference>
<evidence type="ECO:0000313" key="3">
    <source>
        <dbReference type="EMBL" id="RIX33732.1"/>
    </source>
</evidence>